<keyword evidence="3" id="KW-1185">Reference proteome</keyword>
<reference evidence="2" key="1">
    <citation type="submission" date="2022-11" db="EMBL/GenBank/DDBJ databases">
        <title>Chromosomal genome sequence assembly and mating type (MAT) locus characterization of the leprose asexual lichenized fungus Lepraria neglecta (Nyl.) Erichsen.</title>
        <authorList>
            <person name="Allen J.L."/>
            <person name="Pfeffer B."/>
        </authorList>
    </citation>
    <scope>NUCLEOTIDE SEQUENCE</scope>
    <source>
        <strain evidence="2">Allen 5258</strain>
    </source>
</reference>
<dbReference type="Pfam" id="PF17107">
    <property type="entry name" value="SesA"/>
    <property type="match status" value="1"/>
</dbReference>
<evidence type="ECO:0000259" key="1">
    <source>
        <dbReference type="Pfam" id="PF17107"/>
    </source>
</evidence>
<gene>
    <name evidence="2" type="ORF">OEA41_010635</name>
</gene>
<proteinExistence type="predicted"/>
<feature type="domain" description="NACHT-NTPase and P-loop NTPases N-terminal" evidence="1">
    <location>
        <begin position="6"/>
        <end position="90"/>
    </location>
</feature>
<accession>A0AAD9YZD0</accession>
<protein>
    <recommendedName>
        <fullName evidence="1">NACHT-NTPase and P-loop NTPases N-terminal domain-containing protein</fullName>
    </recommendedName>
</protein>
<organism evidence="2 3">
    <name type="scientific">Lepraria neglecta</name>
    <dbReference type="NCBI Taxonomy" id="209136"/>
    <lineage>
        <taxon>Eukaryota</taxon>
        <taxon>Fungi</taxon>
        <taxon>Dikarya</taxon>
        <taxon>Ascomycota</taxon>
        <taxon>Pezizomycotina</taxon>
        <taxon>Lecanoromycetes</taxon>
        <taxon>OSLEUM clade</taxon>
        <taxon>Lecanoromycetidae</taxon>
        <taxon>Lecanorales</taxon>
        <taxon>Lecanorineae</taxon>
        <taxon>Stereocaulaceae</taxon>
        <taxon>Lepraria</taxon>
    </lineage>
</organism>
<dbReference type="Proteomes" id="UP001276659">
    <property type="component" value="Unassembled WGS sequence"/>
</dbReference>
<evidence type="ECO:0000313" key="2">
    <source>
        <dbReference type="EMBL" id="KAK3167508.1"/>
    </source>
</evidence>
<evidence type="ECO:0000313" key="3">
    <source>
        <dbReference type="Proteomes" id="UP001276659"/>
    </source>
</evidence>
<dbReference type="InterPro" id="IPR031352">
    <property type="entry name" value="SesA"/>
</dbReference>
<dbReference type="AlphaFoldDB" id="A0AAD9YZD0"/>
<comment type="caution">
    <text evidence="2">The sequence shown here is derived from an EMBL/GenBank/DDBJ whole genome shotgun (WGS) entry which is preliminary data.</text>
</comment>
<dbReference type="EMBL" id="JASNWA010000011">
    <property type="protein sequence ID" value="KAK3167508.1"/>
    <property type="molecule type" value="Genomic_DNA"/>
</dbReference>
<name>A0AAD9YZD0_9LECA</name>
<sequence>MSYSPIGDTIALTRLAYSVYNDVIKVAREAPEKFGELSRDLQTIKSVLYHIQNQVSREVDSAYGTAVGYVLQRCFATLQELRDLTAKYQKLEREKHGVGPELQVAFLGYYEPLYDKFSTEAWLRLATWWLVKSRTILNFLIGDDSRRPSTNVLPHQYGWENAISAEQAYTDLLKSSWILEDIVLANEADENLSYNNLRRIIKEMVRSLDRDLGRRRGSTPDLPGFEDRVVLKQDLKLLESFQQTIEGTENVPNAMDDPASAHRWMEVDQDNAGFDHERVKFRTFVNAQLGSRRDRSKSFSAPYMLLLWTSADESDLLISLCNHRGTVHLSRKMTAEDLENYEKADDTMPLLLDFPSQDAEIMFCCLNDMSAFFALPIKFFTAMKDRDPLPGELAIYQAPISAYSDSSIGLSPGRRPVPSMIASKYSSCGLRIYESMPDKCWKTTRRLVINSPPDSTEPRCISHWLPWSDIRVAVEGAKVTVNWSDCGQLEKTPDWEYGHDYSYVYRPEEPNRKITLEFKNESEARKFRSCLLHPTEMPPYVITKLDIPSSFQNTRIYSFFDVDNPDEQYHALASTKRPPKGPHITEMYHDYRDLDWIFKTKQNILSIVKFPSIRTAHYVSTIPELKWEPRSTDAGPDFSEVTEGFKPAEIELGCDHDVTKFMHGLTGWTLKFFRHIPKLVLIDTAPLLRSSKETHKGVGIQVWEKASEEGKSRTQFAFRLESDTKKRWHQWITASFPGIDYTSAQSTIEVRGLSIQRGVEMDSKNMCATMGGSEEQSGNDRERKKWKIVLVFEGSERESKKSLLYVQSAKIAALTTDKEEFRRTSGLD</sequence>